<evidence type="ECO:0000313" key="3">
    <source>
        <dbReference type="Proteomes" id="UP000609064"/>
    </source>
</evidence>
<dbReference type="InterPro" id="IPR012337">
    <property type="entry name" value="RNaseH-like_sf"/>
</dbReference>
<evidence type="ECO:0000313" key="2">
    <source>
        <dbReference type="EMBL" id="GGD47736.1"/>
    </source>
</evidence>
<dbReference type="PANTHER" id="PTHR47515:SF2">
    <property type="entry name" value="INTEGRASE CORE DOMAIN PROTEIN"/>
    <property type="match status" value="1"/>
</dbReference>
<accession>A0A917DKI6</accession>
<comment type="caution">
    <text evidence="2">The sequence shown here is derived from an EMBL/GenBank/DDBJ whole genome shotgun (WGS) entry which is preliminary data.</text>
</comment>
<sequence length="142" mass="16661">MDEYSRKCLFVDAKRTYKAKALVESLKYLVQAYGCPRYIRCDNGPELVSKQMEKFCKTNQIEIRFTQPGKPMQNGLVERLNGTIRTECLNLKIFKTIPDIQKDLDEWWNSYNFGRPHSALKGKTPQMLWAKQDYRQSRMVAA</sequence>
<dbReference type="GO" id="GO:0003676">
    <property type="term" value="F:nucleic acid binding"/>
    <property type="evidence" value="ECO:0007669"/>
    <property type="project" value="InterPro"/>
</dbReference>
<dbReference type="AlphaFoldDB" id="A0A917DKI6"/>
<gene>
    <name evidence="2" type="ORF">GCM10011514_09660</name>
</gene>
<organism evidence="2 3">
    <name type="scientific">Emticicia aquatilis</name>
    <dbReference type="NCBI Taxonomy" id="1537369"/>
    <lineage>
        <taxon>Bacteria</taxon>
        <taxon>Pseudomonadati</taxon>
        <taxon>Bacteroidota</taxon>
        <taxon>Cytophagia</taxon>
        <taxon>Cytophagales</taxon>
        <taxon>Leadbetterellaceae</taxon>
        <taxon>Emticicia</taxon>
    </lineage>
</organism>
<name>A0A917DKI6_9BACT</name>
<dbReference type="PANTHER" id="PTHR47515">
    <property type="entry name" value="LOW CALCIUM RESPONSE LOCUS PROTEIN T"/>
    <property type="match status" value="1"/>
</dbReference>
<dbReference type="InterPro" id="IPR036397">
    <property type="entry name" value="RNaseH_sf"/>
</dbReference>
<proteinExistence type="predicted"/>
<dbReference type="Pfam" id="PF13683">
    <property type="entry name" value="rve_3"/>
    <property type="match status" value="1"/>
</dbReference>
<feature type="domain" description="Integrase catalytic" evidence="1">
    <location>
        <begin position="1"/>
        <end position="133"/>
    </location>
</feature>
<protein>
    <recommendedName>
        <fullName evidence="1">Integrase catalytic domain-containing protein</fullName>
    </recommendedName>
</protein>
<dbReference type="Proteomes" id="UP000609064">
    <property type="component" value="Unassembled WGS sequence"/>
</dbReference>
<dbReference type="EMBL" id="BMKK01000002">
    <property type="protein sequence ID" value="GGD47736.1"/>
    <property type="molecule type" value="Genomic_DNA"/>
</dbReference>
<dbReference type="Gene3D" id="3.30.420.10">
    <property type="entry name" value="Ribonuclease H-like superfamily/Ribonuclease H"/>
    <property type="match status" value="1"/>
</dbReference>
<dbReference type="GO" id="GO:0015074">
    <property type="term" value="P:DNA integration"/>
    <property type="evidence" value="ECO:0007669"/>
    <property type="project" value="InterPro"/>
</dbReference>
<dbReference type="SUPFAM" id="SSF53098">
    <property type="entry name" value="Ribonuclease H-like"/>
    <property type="match status" value="1"/>
</dbReference>
<dbReference type="PROSITE" id="PS50994">
    <property type="entry name" value="INTEGRASE"/>
    <property type="match status" value="1"/>
</dbReference>
<dbReference type="InterPro" id="IPR001584">
    <property type="entry name" value="Integrase_cat-core"/>
</dbReference>
<evidence type="ECO:0000259" key="1">
    <source>
        <dbReference type="PROSITE" id="PS50994"/>
    </source>
</evidence>
<reference evidence="2" key="1">
    <citation type="journal article" date="2014" name="Int. J. Syst. Evol. Microbiol.">
        <title>Complete genome sequence of Corynebacterium casei LMG S-19264T (=DSM 44701T), isolated from a smear-ripened cheese.</title>
        <authorList>
            <consortium name="US DOE Joint Genome Institute (JGI-PGF)"/>
            <person name="Walter F."/>
            <person name="Albersmeier A."/>
            <person name="Kalinowski J."/>
            <person name="Ruckert C."/>
        </authorList>
    </citation>
    <scope>NUCLEOTIDE SEQUENCE</scope>
    <source>
        <strain evidence="2">CGMCC 1.15958</strain>
    </source>
</reference>
<reference evidence="2" key="2">
    <citation type="submission" date="2020-09" db="EMBL/GenBank/DDBJ databases">
        <authorList>
            <person name="Sun Q."/>
            <person name="Zhou Y."/>
        </authorList>
    </citation>
    <scope>NUCLEOTIDE SEQUENCE</scope>
    <source>
        <strain evidence="2">CGMCC 1.15958</strain>
    </source>
</reference>
<keyword evidence="3" id="KW-1185">Reference proteome</keyword>